<dbReference type="InterPro" id="IPR009100">
    <property type="entry name" value="AcylCoA_DH/oxidase_NM_dom_sf"/>
</dbReference>
<evidence type="ECO:0000256" key="1">
    <source>
        <dbReference type="ARBA" id="ARBA00001974"/>
    </source>
</evidence>
<keyword evidence="3" id="KW-0285">Flavoprotein</keyword>
<evidence type="ECO:0000259" key="6">
    <source>
        <dbReference type="Pfam" id="PF00441"/>
    </source>
</evidence>
<evidence type="ECO:0000256" key="5">
    <source>
        <dbReference type="ARBA" id="ARBA00023002"/>
    </source>
</evidence>
<proteinExistence type="inferred from homology"/>
<evidence type="ECO:0000256" key="2">
    <source>
        <dbReference type="ARBA" id="ARBA00009347"/>
    </source>
</evidence>
<accession>A0ABV7VB00</accession>
<dbReference type="Proteomes" id="UP001595683">
    <property type="component" value="Unassembled WGS sequence"/>
</dbReference>
<comment type="similarity">
    <text evidence="2">Belongs to the acyl-CoA dehydrogenase family.</text>
</comment>
<dbReference type="InterPro" id="IPR013786">
    <property type="entry name" value="AcylCoA_DH/ox_N"/>
</dbReference>
<sequence>MALIYDESQRQIAEECDRILKNAFSAPALKQLLEQSGAYDTGFWDICVSQGWPAIAVPEAAGGLGLGLSEQGIVAQACGKVVCGAPFLNTGYAVSEAIGRFGDAAAREKWLPALAAGEVKGIVALAEGRAPLPKAPAVRFEDGRLTGTKTAVPGGGAGDLAIVLAATCDGPALVLADLSGAETRRHLLPTFDNSRLAADMAFAGTPAQLLAADGIQAARTILCLLAVATAHEQVGGAEAVFASARAYALERYAFGQPLAAFQSIKHRLAENYTLIELARSNAQYAAHNVDDPHFARYAAAARIAATEAYDTASRDAMQVFGGLGGTWEADLHLHQRRARTLAVEIGNNLFWEDELVEELRRAC</sequence>
<protein>
    <submittedName>
        <fullName evidence="8">Acyl-CoA dehydrogenase family protein</fullName>
        <ecNumber evidence="8">1.-.-.-</ecNumber>
    </submittedName>
</protein>
<comment type="caution">
    <text evidence="8">The sequence shown here is derived from an EMBL/GenBank/DDBJ whole genome shotgun (WGS) entry which is preliminary data.</text>
</comment>
<dbReference type="PANTHER" id="PTHR43884:SF20">
    <property type="entry name" value="ACYL-COA DEHYDROGENASE FADE28"/>
    <property type="match status" value="1"/>
</dbReference>
<dbReference type="PANTHER" id="PTHR43884">
    <property type="entry name" value="ACYL-COA DEHYDROGENASE"/>
    <property type="match status" value="1"/>
</dbReference>
<reference evidence="9" key="1">
    <citation type="journal article" date="2019" name="Int. J. Syst. Evol. Microbiol.">
        <title>The Global Catalogue of Microorganisms (GCM) 10K type strain sequencing project: providing services to taxonomists for standard genome sequencing and annotation.</title>
        <authorList>
            <consortium name="The Broad Institute Genomics Platform"/>
            <consortium name="The Broad Institute Genome Sequencing Center for Infectious Disease"/>
            <person name="Wu L."/>
            <person name="Ma J."/>
        </authorList>
    </citation>
    <scope>NUCLEOTIDE SEQUENCE [LARGE SCALE GENOMIC DNA]</scope>
    <source>
        <strain evidence="9">KCTC 42224</strain>
    </source>
</reference>
<dbReference type="Pfam" id="PF00441">
    <property type="entry name" value="Acyl-CoA_dh_1"/>
    <property type="match status" value="1"/>
</dbReference>
<organism evidence="8 9">
    <name type="scientific">Novosphingobium pokkalii</name>
    <dbReference type="NCBI Taxonomy" id="1770194"/>
    <lineage>
        <taxon>Bacteria</taxon>
        <taxon>Pseudomonadati</taxon>
        <taxon>Pseudomonadota</taxon>
        <taxon>Alphaproteobacteria</taxon>
        <taxon>Sphingomonadales</taxon>
        <taxon>Sphingomonadaceae</taxon>
        <taxon>Novosphingobium</taxon>
    </lineage>
</organism>
<keyword evidence="4" id="KW-0274">FAD</keyword>
<dbReference type="RefSeq" id="WP_191325169.1">
    <property type="nucleotide sequence ID" value="NZ_BMZP01000015.1"/>
</dbReference>
<comment type="cofactor">
    <cofactor evidence="1">
        <name>FAD</name>
        <dbReference type="ChEBI" id="CHEBI:57692"/>
    </cofactor>
</comment>
<dbReference type="GO" id="GO:0016491">
    <property type="term" value="F:oxidoreductase activity"/>
    <property type="evidence" value="ECO:0007669"/>
    <property type="project" value="UniProtKB-KW"/>
</dbReference>
<dbReference type="InterPro" id="IPR009075">
    <property type="entry name" value="AcylCo_DH/oxidase_C"/>
</dbReference>
<keyword evidence="9" id="KW-1185">Reference proteome</keyword>
<dbReference type="InterPro" id="IPR037069">
    <property type="entry name" value="AcylCoA_DH/ox_N_sf"/>
</dbReference>
<evidence type="ECO:0000313" key="8">
    <source>
        <dbReference type="EMBL" id="MFC3673318.1"/>
    </source>
</evidence>
<dbReference type="EC" id="1.-.-.-" evidence="8"/>
<name>A0ABV7VB00_9SPHN</name>
<gene>
    <name evidence="8" type="ORF">ACFOOT_17995</name>
</gene>
<dbReference type="Gene3D" id="1.20.140.10">
    <property type="entry name" value="Butyryl-CoA Dehydrogenase, subunit A, domain 3"/>
    <property type="match status" value="1"/>
</dbReference>
<keyword evidence="5 8" id="KW-0560">Oxidoreductase</keyword>
<feature type="domain" description="Acyl-CoA dehydrogenase/oxidase C-terminal" evidence="6">
    <location>
        <begin position="213"/>
        <end position="347"/>
    </location>
</feature>
<dbReference type="SUPFAM" id="SSF56645">
    <property type="entry name" value="Acyl-CoA dehydrogenase NM domain-like"/>
    <property type="match status" value="1"/>
</dbReference>
<dbReference type="EMBL" id="JBHRYE010000042">
    <property type="protein sequence ID" value="MFC3673318.1"/>
    <property type="molecule type" value="Genomic_DNA"/>
</dbReference>
<evidence type="ECO:0000313" key="9">
    <source>
        <dbReference type="Proteomes" id="UP001595683"/>
    </source>
</evidence>
<dbReference type="Gene3D" id="1.10.540.10">
    <property type="entry name" value="Acyl-CoA dehydrogenase/oxidase, N-terminal domain"/>
    <property type="match status" value="1"/>
</dbReference>
<dbReference type="SUPFAM" id="SSF47203">
    <property type="entry name" value="Acyl-CoA dehydrogenase C-terminal domain-like"/>
    <property type="match status" value="1"/>
</dbReference>
<evidence type="ECO:0000256" key="4">
    <source>
        <dbReference type="ARBA" id="ARBA00022827"/>
    </source>
</evidence>
<dbReference type="Pfam" id="PF02771">
    <property type="entry name" value="Acyl-CoA_dh_N"/>
    <property type="match status" value="1"/>
</dbReference>
<evidence type="ECO:0000259" key="7">
    <source>
        <dbReference type="Pfam" id="PF02771"/>
    </source>
</evidence>
<evidence type="ECO:0000256" key="3">
    <source>
        <dbReference type="ARBA" id="ARBA00022630"/>
    </source>
</evidence>
<feature type="domain" description="Acyl-CoA dehydrogenase/oxidase N-terminal" evidence="7">
    <location>
        <begin position="7"/>
        <end position="118"/>
    </location>
</feature>
<dbReference type="InterPro" id="IPR036250">
    <property type="entry name" value="AcylCo_DH-like_C"/>
</dbReference>